<feature type="chain" id="PRO_5012952059" description="LTXXQ motif family protein" evidence="1">
    <location>
        <begin position="28"/>
        <end position="133"/>
    </location>
</feature>
<evidence type="ECO:0000256" key="1">
    <source>
        <dbReference type="SAM" id="SignalP"/>
    </source>
</evidence>
<dbReference type="AlphaFoldDB" id="A0A1M7B7X2"/>
<dbReference type="Proteomes" id="UP000184386">
    <property type="component" value="Unassembled WGS sequence"/>
</dbReference>
<proteinExistence type="predicted"/>
<dbReference type="EMBL" id="FRAC01000035">
    <property type="protein sequence ID" value="SHL50976.1"/>
    <property type="molecule type" value="Genomic_DNA"/>
</dbReference>
<evidence type="ECO:0008006" key="4">
    <source>
        <dbReference type="Google" id="ProtNLM"/>
    </source>
</evidence>
<keyword evidence="3" id="KW-1185">Reference proteome</keyword>
<organism evidence="2 3">
    <name type="scientific">Anaerocolumna jejuensis DSM 15929</name>
    <dbReference type="NCBI Taxonomy" id="1121322"/>
    <lineage>
        <taxon>Bacteria</taxon>
        <taxon>Bacillati</taxon>
        <taxon>Bacillota</taxon>
        <taxon>Clostridia</taxon>
        <taxon>Lachnospirales</taxon>
        <taxon>Lachnospiraceae</taxon>
        <taxon>Anaerocolumna</taxon>
    </lineage>
</organism>
<dbReference type="OrthoDB" id="2082981at2"/>
<protein>
    <recommendedName>
        <fullName evidence="4">LTXXQ motif family protein</fullName>
    </recommendedName>
</protein>
<evidence type="ECO:0000313" key="2">
    <source>
        <dbReference type="EMBL" id="SHL50976.1"/>
    </source>
</evidence>
<feature type="signal peptide" evidence="1">
    <location>
        <begin position="1"/>
        <end position="27"/>
    </location>
</feature>
<accession>A0A1M7B7X2</accession>
<evidence type="ECO:0000313" key="3">
    <source>
        <dbReference type="Proteomes" id="UP000184386"/>
    </source>
</evidence>
<dbReference type="RefSeq" id="WP_073279969.1">
    <property type="nucleotide sequence ID" value="NZ_FRAC01000035.1"/>
</dbReference>
<gene>
    <name evidence="2" type="ORF">SAMN02745136_05057</name>
</gene>
<reference evidence="2 3" key="1">
    <citation type="submission" date="2016-11" db="EMBL/GenBank/DDBJ databases">
        <authorList>
            <person name="Jaros S."/>
            <person name="Januszkiewicz K."/>
            <person name="Wedrychowicz H."/>
        </authorList>
    </citation>
    <scope>NUCLEOTIDE SEQUENCE [LARGE SCALE GENOMIC DNA]</scope>
    <source>
        <strain evidence="2 3">DSM 15929</strain>
    </source>
</reference>
<sequence>MNKIKLCGLALAGLIYLAGFGSITVEAAETNTESATLSELNKDKNSKDAAFDQRVKKAETAWQSLTKQQKEEIYALLEAEMNDEAKLLDKMVEFQVLDKSDAERFKAFKVQKLKNLRESGEFPLMKKRPRKEQ</sequence>
<keyword evidence="1" id="KW-0732">Signal</keyword>
<name>A0A1M7B7X2_9FIRM</name>